<sequence>MPWSAGPLLLVLLSLGLLSALYADGGPLSAAVALSAVGAALVACAVLAACLVPVVPPGRVRTALRDRRRRTSFLPQRDPDAAGRIRPRAPGRQVTTAG</sequence>
<feature type="region of interest" description="Disordered" evidence="1">
    <location>
        <begin position="66"/>
        <end position="98"/>
    </location>
</feature>
<proteinExistence type="predicted"/>
<gene>
    <name evidence="3" type="ORF">C6N75_23865</name>
</gene>
<reference evidence="3 4" key="1">
    <citation type="submission" date="2018-03" db="EMBL/GenBank/DDBJ databases">
        <title>Novel Streptomyces sp. from soil.</title>
        <authorList>
            <person name="Tan G.Y.A."/>
            <person name="Lee Z.Y."/>
        </authorList>
    </citation>
    <scope>NUCLEOTIDE SEQUENCE [LARGE SCALE GENOMIC DNA]</scope>
    <source>
        <strain evidence="3 4">ST5x</strain>
    </source>
</reference>
<keyword evidence="2" id="KW-0812">Transmembrane</keyword>
<evidence type="ECO:0000256" key="2">
    <source>
        <dbReference type="SAM" id="Phobius"/>
    </source>
</evidence>
<organism evidence="3 4">
    <name type="scientific">Streptomyces solincola</name>
    <dbReference type="NCBI Taxonomy" id="2100817"/>
    <lineage>
        <taxon>Bacteria</taxon>
        <taxon>Bacillati</taxon>
        <taxon>Actinomycetota</taxon>
        <taxon>Actinomycetes</taxon>
        <taxon>Kitasatosporales</taxon>
        <taxon>Streptomycetaceae</taxon>
        <taxon>Streptomyces</taxon>
    </lineage>
</organism>
<dbReference type="Proteomes" id="UP000239322">
    <property type="component" value="Unassembled WGS sequence"/>
</dbReference>
<feature type="transmembrane region" description="Helical" evidence="2">
    <location>
        <begin position="33"/>
        <end position="55"/>
    </location>
</feature>
<dbReference type="InterPro" id="IPR045635">
    <property type="entry name" value="DUF6412"/>
</dbReference>
<dbReference type="EMBL" id="PVLV01000431">
    <property type="protein sequence ID" value="PRH76770.1"/>
    <property type="molecule type" value="Genomic_DNA"/>
</dbReference>
<keyword evidence="2" id="KW-1133">Transmembrane helix</keyword>
<evidence type="ECO:0000313" key="4">
    <source>
        <dbReference type="Proteomes" id="UP000239322"/>
    </source>
</evidence>
<dbReference type="AlphaFoldDB" id="A0A2S9PQS8"/>
<evidence type="ECO:0000256" key="1">
    <source>
        <dbReference type="SAM" id="MobiDB-lite"/>
    </source>
</evidence>
<name>A0A2S9PQS8_9ACTN</name>
<accession>A0A2S9PQS8</accession>
<keyword evidence="4" id="KW-1185">Reference proteome</keyword>
<dbReference type="Pfam" id="PF19950">
    <property type="entry name" value="DUF6412"/>
    <property type="match status" value="1"/>
</dbReference>
<protein>
    <submittedName>
        <fullName evidence="3">Uncharacterized protein</fullName>
    </submittedName>
</protein>
<comment type="caution">
    <text evidence="3">The sequence shown here is derived from an EMBL/GenBank/DDBJ whole genome shotgun (WGS) entry which is preliminary data.</text>
</comment>
<keyword evidence="2" id="KW-0472">Membrane</keyword>
<evidence type="ECO:0000313" key="3">
    <source>
        <dbReference type="EMBL" id="PRH76770.1"/>
    </source>
</evidence>